<protein>
    <submittedName>
        <fullName evidence="1">Uncharacterized protein</fullName>
    </submittedName>
</protein>
<sequence length="74" mass="8152">MTDLAHTCTAWQIAGQGNFTDAENRLTNALRHFDRTNVLDFDADLEESTTLAGAVRLKDAISGWSRRRAKVCGA</sequence>
<keyword evidence="2" id="KW-1185">Reference proteome</keyword>
<proteinExistence type="predicted"/>
<dbReference type="Proteomes" id="UP000808215">
    <property type="component" value="Unassembled WGS sequence"/>
</dbReference>
<gene>
    <name evidence="1" type="ORF">I5589_26260</name>
</gene>
<reference evidence="1 2" key="1">
    <citation type="submission" date="2020-11" db="EMBL/GenBank/DDBJ databases">
        <title>Enhanced detection system for hospital associated transmission using whole genome sequencing surveillance.</title>
        <authorList>
            <person name="Harrison L.H."/>
            <person name="Van Tyne D."/>
            <person name="Marsh J.W."/>
            <person name="Griffith M.P."/>
            <person name="Snyder D.J."/>
            <person name="Cooper V.S."/>
            <person name="Mustapha M."/>
        </authorList>
    </citation>
    <scope>NUCLEOTIDE SEQUENCE [LARGE SCALE GENOMIC DNA]</scope>
    <source>
        <strain evidence="1 2">BC00020</strain>
    </source>
</reference>
<evidence type="ECO:0000313" key="2">
    <source>
        <dbReference type="Proteomes" id="UP000808215"/>
    </source>
</evidence>
<name>A0ABS1B2G5_BURVI</name>
<evidence type="ECO:0000313" key="1">
    <source>
        <dbReference type="EMBL" id="MBJ9690588.1"/>
    </source>
</evidence>
<dbReference type="EMBL" id="JADVKH010000087">
    <property type="protein sequence ID" value="MBJ9690588.1"/>
    <property type="molecule type" value="Genomic_DNA"/>
</dbReference>
<organism evidence="1 2">
    <name type="scientific">Burkholderia vietnamiensis</name>
    <dbReference type="NCBI Taxonomy" id="60552"/>
    <lineage>
        <taxon>Bacteria</taxon>
        <taxon>Pseudomonadati</taxon>
        <taxon>Pseudomonadota</taxon>
        <taxon>Betaproteobacteria</taxon>
        <taxon>Burkholderiales</taxon>
        <taxon>Burkholderiaceae</taxon>
        <taxon>Burkholderia</taxon>
        <taxon>Burkholderia cepacia complex</taxon>
    </lineage>
</organism>
<comment type="caution">
    <text evidence="1">The sequence shown here is derived from an EMBL/GenBank/DDBJ whole genome shotgun (WGS) entry which is preliminary data.</text>
</comment>
<accession>A0ABS1B2G5</accession>
<dbReference type="RefSeq" id="WP_200092308.1">
    <property type="nucleotide sequence ID" value="NZ_JADVKH010000087.1"/>
</dbReference>